<feature type="compositionally biased region" description="Low complexity" evidence="1">
    <location>
        <begin position="592"/>
        <end position="602"/>
    </location>
</feature>
<accession>A0A5C3ERH9</accession>
<sequence length="1218" mass="127366">MPASTDNGHSALNDVPSFISARAANTLISEDRPTRIQAETLLVLNSLLDELLLVILSSARSLATDRIKSDGMLRVFNNNLLAKDAVLEAELELRSYVEGKRAEGAKVPLGLMATSRLDGSDGFPVQSAYKALRTRCQYYSTLGDCQDDSAAKDQNIMSSDGRPIATVTPGVAIYVTALLEFVGEHILQNVSRVIERDNSDEASLYDLRAAITEDEQLNPLYNKLSIRQEVARRIDILEARRRKITEDGASRGLRSDARVVKPWHVPTEGDFDEAAAPNLFSAKRASIQQQPRSDNGFSTASSSSRHGHAASSSIGHTDSLRGSMSTLHTSSSLANHSTDANGVISPGGSMRKQNGARSSIGLGNAGARPDGGANNTGSVGRRQSSERSWSGVFGNMKRRNSFKQGSDVAANPGRLLLPTDANSTSASQVDSALDPDDDFEALMLSGQTMKVSLTPNRLHTIEVAKKGGNSGAEVGSVRRRPGTAGLRDDPTSPAGTFGRGPSPSPTHASQISTGGEGLSSNAVASAERTSTSSATLSDAAFSQPSSRATLQTAMRPERRTAAPPPSSYRSPSPALIGKHNLLSRDVPEEEAVSAAPSSTAASRRLTPRLQPRDDEMERSSSTAKDLVDLFKSTPPSATQERFSNFGSDTSSLTDNTTKKSAMSERVRTLFGRKSSSSTGHHSPSSPQQKAFRMHQRADTKASLEGSQDTYITSSTTNSLEQSRSLVSPNEVPFNRAAASRSSTSTSEHPAVSADAALEVKPTPDVTVIEPENAPTSHGPNGLGLGVASVTGVAGAAGAIAAARTASYGSRSTSYASQTPSAAEGVAQEDALPDDGSTTSKTKTAEELVSRKVPWGYKRNSTSTSTMIERNGTPTSDRRRSVGYQSSNGHGVLPVRGHPNAPSSDNGHGPANAATVSPTSATADEGGAPPTSASSVRATNAPTAWSGPGSTTGSQVMIRRGSFGTRPSTANQPRRPSTHLETIQLLAELERAMRNCHSVDECRALVRKAMHSDGVPLSPSGSRDNGITDENAVQSDASKTEVIAGNAIAATSGGTLAGATVAAGAAAAVVASSEAGKNRSNLTINEVEDRQTRGLDPNPNVALSQPPTEDQVTSLDKVEQGLVVAWLLGGDDGPDSQHDIQLIDAGAGKKQEQLVKKSTVVPAAEANGSGTNAAADEAAGRHASLDSHMSRGDVHGLASSSVVSLQSNYKDAQDEVTVD</sequence>
<dbReference type="InterPro" id="IPR009072">
    <property type="entry name" value="Histone-fold"/>
</dbReference>
<keyword evidence="3" id="KW-1185">Reference proteome</keyword>
<feature type="compositionally biased region" description="Polar residues" evidence="1">
    <location>
        <begin position="858"/>
        <end position="874"/>
    </location>
</feature>
<dbReference type="AlphaFoldDB" id="A0A5C3ERH9"/>
<feature type="compositionally biased region" description="Polar residues" evidence="1">
    <location>
        <begin position="810"/>
        <end position="820"/>
    </location>
</feature>
<feature type="region of interest" description="Disordered" evidence="1">
    <location>
        <begin position="285"/>
        <end position="432"/>
    </location>
</feature>
<feature type="compositionally biased region" description="Low complexity" evidence="1">
    <location>
        <begin position="674"/>
        <end position="686"/>
    </location>
</feature>
<evidence type="ECO:0000313" key="2">
    <source>
        <dbReference type="EMBL" id="SPO32615.1"/>
    </source>
</evidence>
<feature type="compositionally biased region" description="Polar residues" evidence="1">
    <location>
        <begin position="1100"/>
        <end position="1109"/>
    </location>
</feature>
<organism evidence="2 3">
    <name type="scientific">Ustilago trichophora</name>
    <dbReference type="NCBI Taxonomy" id="86804"/>
    <lineage>
        <taxon>Eukaryota</taxon>
        <taxon>Fungi</taxon>
        <taxon>Dikarya</taxon>
        <taxon>Basidiomycota</taxon>
        <taxon>Ustilaginomycotina</taxon>
        <taxon>Ustilaginomycetes</taxon>
        <taxon>Ustilaginales</taxon>
        <taxon>Ustilaginaceae</taxon>
        <taxon>Ustilago</taxon>
    </lineage>
</organism>
<feature type="compositionally biased region" description="Polar residues" evidence="1">
    <location>
        <begin position="373"/>
        <end position="388"/>
    </location>
</feature>
<feature type="compositionally biased region" description="Polar residues" evidence="1">
    <location>
        <begin position="930"/>
        <end position="954"/>
    </location>
</feature>
<feature type="compositionally biased region" description="Low complexity" evidence="1">
    <location>
        <begin position="735"/>
        <end position="746"/>
    </location>
</feature>
<feature type="compositionally biased region" description="Polar residues" evidence="1">
    <location>
        <begin position="543"/>
        <end position="552"/>
    </location>
</feature>
<feature type="compositionally biased region" description="Polar residues" evidence="1">
    <location>
        <begin position="1197"/>
        <end position="1209"/>
    </location>
</feature>
<feature type="region of interest" description="Disordered" evidence="1">
    <location>
        <begin position="1163"/>
        <end position="1218"/>
    </location>
</feature>
<evidence type="ECO:0000256" key="1">
    <source>
        <dbReference type="SAM" id="MobiDB-lite"/>
    </source>
</evidence>
<feature type="compositionally biased region" description="Polar residues" evidence="1">
    <location>
        <begin position="286"/>
        <end position="295"/>
    </location>
</feature>
<reference evidence="2 3" key="1">
    <citation type="submission" date="2018-03" db="EMBL/GenBank/DDBJ databases">
        <authorList>
            <person name="Guldener U."/>
        </authorList>
    </citation>
    <scope>NUCLEOTIDE SEQUENCE [LARGE SCALE GENOMIC DNA]</scope>
    <source>
        <strain evidence="2 3">NBRC100155</strain>
    </source>
</reference>
<feature type="compositionally biased region" description="Polar residues" evidence="1">
    <location>
        <begin position="704"/>
        <end position="727"/>
    </location>
</feature>
<feature type="compositionally biased region" description="Low complexity" evidence="1">
    <location>
        <begin position="296"/>
        <end position="316"/>
    </location>
</feature>
<dbReference type="GO" id="GO:0046982">
    <property type="term" value="F:protein heterodimerization activity"/>
    <property type="evidence" value="ECO:0007669"/>
    <property type="project" value="InterPro"/>
</dbReference>
<feature type="compositionally biased region" description="Polar residues" evidence="1">
    <location>
        <begin position="420"/>
        <end position="430"/>
    </location>
</feature>
<protein>
    <submittedName>
        <fullName evidence="2">Uncharacterized protein</fullName>
    </submittedName>
</protein>
<feature type="compositionally biased region" description="Polar residues" evidence="1">
    <location>
        <begin position="633"/>
        <end position="660"/>
    </location>
</feature>
<dbReference type="Gene3D" id="1.10.20.10">
    <property type="entry name" value="Histone, subunit A"/>
    <property type="match status" value="1"/>
</dbReference>
<feature type="region of interest" description="Disordered" evidence="1">
    <location>
        <begin position="803"/>
        <end position="955"/>
    </location>
</feature>
<feature type="region of interest" description="Disordered" evidence="1">
    <location>
        <begin position="1089"/>
        <end position="1109"/>
    </location>
</feature>
<feature type="region of interest" description="Disordered" evidence="1">
    <location>
        <begin position="464"/>
        <end position="762"/>
    </location>
</feature>
<dbReference type="Proteomes" id="UP000324022">
    <property type="component" value="Unassembled WGS sequence"/>
</dbReference>
<feature type="compositionally biased region" description="Low complexity" evidence="1">
    <location>
        <begin position="524"/>
        <end position="542"/>
    </location>
</feature>
<dbReference type="OrthoDB" id="5382203at2759"/>
<gene>
    <name evidence="2" type="ORF">UTRI_04359</name>
</gene>
<name>A0A5C3ERH9_9BASI</name>
<feature type="compositionally biased region" description="Basic and acidic residues" evidence="1">
    <location>
        <begin position="1177"/>
        <end position="1193"/>
    </location>
</feature>
<evidence type="ECO:0000313" key="3">
    <source>
        <dbReference type="Proteomes" id="UP000324022"/>
    </source>
</evidence>
<feature type="compositionally biased region" description="Polar residues" evidence="1">
    <location>
        <begin position="320"/>
        <end position="340"/>
    </location>
</feature>
<dbReference type="EMBL" id="OOIN01000047">
    <property type="protein sequence ID" value="SPO32615.1"/>
    <property type="molecule type" value="Genomic_DNA"/>
</dbReference>
<feature type="compositionally biased region" description="Polar residues" evidence="1">
    <location>
        <begin position="505"/>
        <end position="523"/>
    </location>
</feature>
<proteinExistence type="predicted"/>